<sequence length="60" mass="7007">MVFHVFGHALSITIISFIVASENSIKLSKNDQKIKHLFKFRNFSSNIRDMIMNYGRDSKM</sequence>
<proteinExistence type="predicted"/>
<dbReference type="STRING" id="1582439.NPIRD3C_1864"/>
<evidence type="ECO:0000313" key="3">
    <source>
        <dbReference type="Proteomes" id="UP000032027"/>
    </source>
</evidence>
<dbReference type="Proteomes" id="UP000032027">
    <property type="component" value="Chromosome"/>
</dbReference>
<keyword evidence="1" id="KW-0812">Transmembrane</keyword>
<dbReference type="AlphaFoldDB" id="A0A0C5BXR3"/>
<evidence type="ECO:0000313" key="2">
    <source>
        <dbReference type="EMBL" id="AJM93074.1"/>
    </source>
</evidence>
<gene>
    <name evidence="2" type="ORF">NPIRD3C_1864</name>
</gene>
<dbReference type="EMBL" id="CP010868">
    <property type="protein sequence ID" value="AJM93074.1"/>
    <property type="molecule type" value="Genomic_DNA"/>
</dbReference>
<keyword evidence="3" id="KW-1185">Reference proteome</keyword>
<feature type="transmembrane region" description="Helical" evidence="1">
    <location>
        <begin position="6"/>
        <end position="25"/>
    </location>
</feature>
<name>A0A0C5BXR3_9ARCH</name>
<organism evidence="2 3">
    <name type="scientific">Nitrosopumilus piranensis</name>
    <dbReference type="NCBI Taxonomy" id="1582439"/>
    <lineage>
        <taxon>Archaea</taxon>
        <taxon>Nitrososphaerota</taxon>
        <taxon>Nitrososphaeria</taxon>
        <taxon>Nitrosopumilales</taxon>
        <taxon>Nitrosopumilaceae</taxon>
        <taxon>Nitrosopumilus</taxon>
    </lineage>
</organism>
<keyword evidence="1" id="KW-0472">Membrane</keyword>
<dbReference type="KEGG" id="nid:NPIRD3C_1864"/>
<dbReference type="HOGENOM" id="CLU_2930038_0_0_2"/>
<accession>A0A0C5BXR3</accession>
<reference evidence="2 3" key="3">
    <citation type="journal article" date="2019" name="Int. J. Syst. Evol. Microbiol.">
        <title>Nitrosopumilus adriaticus sp. nov. and Nitrosopumilus piranensis sp. nov., two ammonia-oxidizing archaea from the Adriatic Sea and members of the class Nitrososphaeria.</title>
        <authorList>
            <person name="Bayer B."/>
            <person name="Vojvoda J."/>
            <person name="Reinthaler T."/>
            <person name="Reyes C."/>
            <person name="Pinto M."/>
            <person name="Herndl G.J."/>
        </authorList>
    </citation>
    <scope>NUCLEOTIDE SEQUENCE [LARGE SCALE GENOMIC DNA]</scope>
    <source>
        <strain evidence="2 3">D3C</strain>
    </source>
</reference>
<keyword evidence="1" id="KW-1133">Transmembrane helix</keyword>
<evidence type="ECO:0000256" key="1">
    <source>
        <dbReference type="SAM" id="Phobius"/>
    </source>
</evidence>
<reference evidence="2 3" key="2">
    <citation type="journal article" date="2016" name="ISME J.">
        <title>Physiological and genomic characterization of two novel marine thaumarchaeal strains indicates niche differentiation.</title>
        <authorList>
            <person name="Bayer B."/>
            <person name="Vojvoda J."/>
            <person name="Offre P."/>
            <person name="Alves R.J."/>
            <person name="Elisabeth N.H."/>
            <person name="Garcia J.A."/>
            <person name="Volland J.M."/>
            <person name="Srivastava A."/>
            <person name="Schleper C."/>
            <person name="Herndl G.J."/>
        </authorList>
    </citation>
    <scope>NUCLEOTIDE SEQUENCE [LARGE SCALE GENOMIC DNA]</scope>
    <source>
        <strain evidence="2 3">D3C</strain>
    </source>
</reference>
<protein>
    <submittedName>
        <fullName evidence="2">Uncharacterized protein</fullName>
    </submittedName>
</protein>
<dbReference type="PATRIC" id="fig|1582439.9.peg.1920"/>
<reference evidence="3" key="1">
    <citation type="submission" date="2015-02" db="EMBL/GenBank/DDBJ databases">
        <title>Characterization of two novel Thaumarchaeota isolated from the Northern Adriatic Sea.</title>
        <authorList>
            <person name="Bayer B."/>
            <person name="Vojvoda J."/>
            <person name="Offre P."/>
            <person name="Srivastava A."/>
            <person name="Elisabeth N."/>
            <person name="Garcia J.A.L."/>
            <person name="Schleper C."/>
            <person name="Herndl G.J."/>
        </authorList>
    </citation>
    <scope>NUCLEOTIDE SEQUENCE [LARGE SCALE GENOMIC DNA]</scope>
    <source>
        <strain evidence="3">D3C</strain>
    </source>
</reference>